<dbReference type="CDD" id="cd00090">
    <property type="entry name" value="HTH_ARSR"/>
    <property type="match status" value="1"/>
</dbReference>
<dbReference type="GO" id="GO:0006950">
    <property type="term" value="P:response to stress"/>
    <property type="evidence" value="ECO:0007669"/>
    <property type="project" value="TreeGrafter"/>
</dbReference>
<dbReference type="InterPro" id="IPR039422">
    <property type="entry name" value="MarR/SlyA-like"/>
</dbReference>
<dbReference type="InterPro" id="IPR011991">
    <property type="entry name" value="ArsR-like_HTH"/>
</dbReference>
<gene>
    <name evidence="2" type="ORF">E8M01_24050</name>
</gene>
<evidence type="ECO:0000313" key="2">
    <source>
        <dbReference type="EMBL" id="QCI69382.1"/>
    </source>
</evidence>
<dbReference type="InterPro" id="IPR036388">
    <property type="entry name" value="WH-like_DNA-bd_sf"/>
</dbReference>
<evidence type="ECO:0000259" key="1">
    <source>
        <dbReference type="PROSITE" id="PS50995"/>
    </source>
</evidence>
<dbReference type="AlphaFoldDB" id="A0A4D7BP94"/>
<dbReference type="GO" id="GO:0003700">
    <property type="term" value="F:DNA-binding transcription factor activity"/>
    <property type="evidence" value="ECO:0007669"/>
    <property type="project" value="InterPro"/>
</dbReference>
<dbReference type="Gene3D" id="1.10.10.10">
    <property type="entry name" value="Winged helix-like DNA-binding domain superfamily/Winged helix DNA-binding domain"/>
    <property type="match status" value="1"/>
</dbReference>
<keyword evidence="3" id="KW-1185">Reference proteome</keyword>
<name>A0A4D7BP94_9HYPH</name>
<evidence type="ECO:0000313" key="3">
    <source>
        <dbReference type="Proteomes" id="UP000298781"/>
    </source>
</evidence>
<sequence>MRDGLERIAAAIRADQWAVSEGVGLNPTQAHILTFLAGRDTAGVRVRAVAEHLGVTQPTATDSIAALARKGLVEKLPDPTDARALAVRVTAAGRAAVRAIGLASSASDQALAALRPSDQAEFLVLVVKAIRALQVAGAIPVQRMCVTCRYFRPHAHAGAETPHHCAFVNAAFGDRHLRVDCGEHEPADPAVQAATWTAFETGPANLRAPPT</sequence>
<dbReference type="EMBL" id="CP039690">
    <property type="protein sequence ID" value="QCI69382.1"/>
    <property type="molecule type" value="Genomic_DNA"/>
</dbReference>
<dbReference type="Proteomes" id="UP000298781">
    <property type="component" value="Chromosome"/>
</dbReference>
<dbReference type="InterPro" id="IPR000835">
    <property type="entry name" value="HTH_MarR-typ"/>
</dbReference>
<dbReference type="PANTHER" id="PTHR33164">
    <property type="entry name" value="TRANSCRIPTIONAL REGULATOR, MARR FAMILY"/>
    <property type="match status" value="1"/>
</dbReference>
<organism evidence="2 3">
    <name type="scientific">Phreatobacter stygius</name>
    <dbReference type="NCBI Taxonomy" id="1940610"/>
    <lineage>
        <taxon>Bacteria</taxon>
        <taxon>Pseudomonadati</taxon>
        <taxon>Pseudomonadota</taxon>
        <taxon>Alphaproteobacteria</taxon>
        <taxon>Hyphomicrobiales</taxon>
        <taxon>Phreatobacteraceae</taxon>
        <taxon>Phreatobacter</taxon>
    </lineage>
</organism>
<dbReference type="KEGG" id="pstg:E8M01_24050"/>
<accession>A0A4D7BP94</accession>
<dbReference type="SUPFAM" id="SSF46785">
    <property type="entry name" value="Winged helix' DNA-binding domain"/>
    <property type="match status" value="1"/>
</dbReference>
<dbReference type="InterPro" id="IPR036390">
    <property type="entry name" value="WH_DNA-bd_sf"/>
</dbReference>
<dbReference type="PROSITE" id="PS50995">
    <property type="entry name" value="HTH_MARR_2"/>
    <property type="match status" value="1"/>
</dbReference>
<dbReference type="Pfam" id="PF12802">
    <property type="entry name" value="MarR_2"/>
    <property type="match status" value="1"/>
</dbReference>
<proteinExistence type="predicted"/>
<feature type="domain" description="HTH marR-type" evidence="1">
    <location>
        <begin position="1"/>
        <end position="131"/>
    </location>
</feature>
<dbReference type="PANTHER" id="PTHR33164:SF43">
    <property type="entry name" value="HTH-TYPE TRANSCRIPTIONAL REPRESSOR YETL"/>
    <property type="match status" value="1"/>
</dbReference>
<reference evidence="2 3" key="1">
    <citation type="submission" date="2019-04" db="EMBL/GenBank/DDBJ databases">
        <title>Phreatobacter aquaticus sp. nov.</title>
        <authorList>
            <person name="Choi A."/>
        </authorList>
    </citation>
    <scope>NUCLEOTIDE SEQUENCE [LARGE SCALE GENOMIC DNA]</scope>
    <source>
        <strain evidence="2 3">KCTC 52518</strain>
    </source>
</reference>
<dbReference type="OrthoDB" id="9783504at2"/>
<dbReference type="SMART" id="SM00347">
    <property type="entry name" value="HTH_MARR"/>
    <property type="match status" value="1"/>
</dbReference>
<protein>
    <submittedName>
        <fullName evidence="2">Winged helix-turn-helix transcriptional regulator</fullName>
    </submittedName>
</protein>